<evidence type="ECO:0000256" key="1">
    <source>
        <dbReference type="SAM" id="MobiDB-lite"/>
    </source>
</evidence>
<accession>A0A371CD53</accession>
<dbReference type="OrthoDB" id="4083086at2759"/>
<evidence type="ECO:0000313" key="2">
    <source>
        <dbReference type="EMBL" id="RDW28217.1"/>
    </source>
</evidence>
<reference evidence="2 3" key="1">
    <citation type="submission" date="2018-07" db="EMBL/GenBank/DDBJ databases">
        <title>Draft Genome Assemblies for Five Robust Yarrowia lipolytica Strains Exhibiting High Lipid Production and Pentose Sugar Utilization and Sugar Alcohol Secretion from Undetoxified Lignocellulosic Biomass Hydrolysates.</title>
        <authorList>
            <consortium name="DOE Joint Genome Institute"/>
            <person name="Walker C."/>
            <person name="Ryu S."/>
            <person name="Na H."/>
            <person name="Zane M."/>
            <person name="LaButti K."/>
            <person name="Lipzen A."/>
            <person name="Haridas S."/>
            <person name="Barry K."/>
            <person name="Grigoriev I.V."/>
            <person name="Quarterman J."/>
            <person name="Slininger P."/>
            <person name="Dien B."/>
            <person name="Trinh C.T."/>
        </authorList>
    </citation>
    <scope>NUCLEOTIDE SEQUENCE [LARGE SCALE GENOMIC DNA]</scope>
    <source>
        <strain evidence="2 3">YB392</strain>
    </source>
</reference>
<dbReference type="VEuPathDB" id="FungiDB:YALI0_E21065g"/>
<organism evidence="2 3">
    <name type="scientific">Yarrowia lipolytica</name>
    <name type="common">Candida lipolytica</name>
    <dbReference type="NCBI Taxonomy" id="4952"/>
    <lineage>
        <taxon>Eukaryota</taxon>
        <taxon>Fungi</taxon>
        <taxon>Dikarya</taxon>
        <taxon>Ascomycota</taxon>
        <taxon>Saccharomycotina</taxon>
        <taxon>Dipodascomycetes</taxon>
        <taxon>Dipodascales</taxon>
        <taxon>Dipodascales incertae sedis</taxon>
        <taxon>Yarrowia</taxon>
    </lineage>
</organism>
<evidence type="ECO:0000313" key="3">
    <source>
        <dbReference type="Proteomes" id="UP000256601"/>
    </source>
</evidence>
<dbReference type="OMA" id="FERRPNP"/>
<feature type="region of interest" description="Disordered" evidence="1">
    <location>
        <begin position="1"/>
        <end position="45"/>
    </location>
</feature>
<dbReference type="EMBL" id="KZ858954">
    <property type="protein sequence ID" value="RDW28217.1"/>
    <property type="molecule type" value="Genomic_DNA"/>
</dbReference>
<dbReference type="Proteomes" id="UP000256601">
    <property type="component" value="Unassembled WGS sequence"/>
</dbReference>
<dbReference type="AlphaFoldDB" id="A0A371CD53"/>
<sequence length="223" mass="25474">MSNPKPRAPFNPFDPTEARPPQGYPSEYLAPTEPRGWSKTPKDASKYEQARAVMRQIKYDPRPPSEKYPGQFKKLRRVNTSEGFMRGIKLTGKVLTVSVLGYGVFFMKWDNGYENVFSPFYRARIRLKGFLTGSLTEQEQQDLIVKERGYTKLASQGHNPVMPGGNPGHVTKEVADLVYERPQQRHMVAAEKKLLAREEAILRAVDIAEAEMAKKNTEKKGWW</sequence>
<proteinExistence type="predicted"/>
<name>A0A371CD53_YARLL</name>
<gene>
    <name evidence="2" type="ORF">B0I71DRAFT_127769</name>
</gene>
<protein>
    <submittedName>
        <fullName evidence="2">Uncharacterized protein</fullName>
    </submittedName>
</protein>